<evidence type="ECO:0000313" key="3">
    <source>
        <dbReference type="EMBL" id="SCB34947.1"/>
    </source>
</evidence>
<feature type="compositionally biased region" description="Basic and acidic residues" evidence="1">
    <location>
        <begin position="176"/>
        <end position="192"/>
    </location>
</feature>
<feature type="signal peptide" evidence="2">
    <location>
        <begin position="1"/>
        <end position="29"/>
    </location>
</feature>
<gene>
    <name evidence="3" type="ORF">GA0061099_1005252</name>
</gene>
<evidence type="ECO:0000256" key="1">
    <source>
        <dbReference type="SAM" id="MobiDB-lite"/>
    </source>
</evidence>
<proteinExistence type="predicted"/>
<feature type="chain" id="PRO_5008685065" evidence="2">
    <location>
        <begin position="30"/>
        <end position="207"/>
    </location>
</feature>
<dbReference type="PROSITE" id="PS51257">
    <property type="entry name" value="PROKAR_LIPOPROTEIN"/>
    <property type="match status" value="1"/>
</dbReference>
<sequence>MSHAIRPVIATIVAGSCLLALVQAGGANAGSAGAGMGTGQGSAGGSAPSGMGTSAGNAGPSAPPGMGTKDIAPGGDLGTNSEATNSNVQPATPARSRAAAQAARNAGAGRAQNGLPIGAIGSGTSNEDQKAAGSAFSQSRFRPATQAQGNASVGSNSLSGRGSSLSDQISRPRAARAGDKVLDAKARVERRTTVSPKRVTSPIGPGL</sequence>
<feature type="compositionally biased region" description="Low complexity" evidence="1">
    <location>
        <begin position="152"/>
        <end position="166"/>
    </location>
</feature>
<feature type="compositionally biased region" description="Low complexity" evidence="1">
    <location>
        <begin position="94"/>
        <end position="113"/>
    </location>
</feature>
<dbReference type="AlphaFoldDB" id="A0A1C3W4C0"/>
<feature type="compositionally biased region" description="Gly residues" evidence="1">
    <location>
        <begin position="35"/>
        <end position="44"/>
    </location>
</feature>
<organism evidence="3 4">
    <name type="scientific">Bradyrhizobium yuanmingense</name>
    <dbReference type="NCBI Taxonomy" id="108015"/>
    <lineage>
        <taxon>Bacteria</taxon>
        <taxon>Pseudomonadati</taxon>
        <taxon>Pseudomonadota</taxon>
        <taxon>Alphaproteobacteria</taxon>
        <taxon>Hyphomicrobiales</taxon>
        <taxon>Nitrobacteraceae</taxon>
        <taxon>Bradyrhizobium</taxon>
    </lineage>
</organism>
<reference evidence="3 4" key="1">
    <citation type="submission" date="2016-08" db="EMBL/GenBank/DDBJ databases">
        <authorList>
            <person name="Seilhamer J.J."/>
        </authorList>
    </citation>
    <scope>NUCLEOTIDE SEQUENCE [LARGE SCALE GENOMIC DNA]</scope>
    <source>
        <strain evidence="3 4">CCBAU 10071</strain>
    </source>
</reference>
<feature type="compositionally biased region" description="Polar residues" evidence="1">
    <location>
        <begin position="135"/>
        <end position="151"/>
    </location>
</feature>
<feature type="compositionally biased region" description="Low complexity" evidence="1">
    <location>
        <begin position="45"/>
        <end position="56"/>
    </location>
</feature>
<dbReference type="EMBL" id="FMAE01000005">
    <property type="protein sequence ID" value="SCB34947.1"/>
    <property type="molecule type" value="Genomic_DNA"/>
</dbReference>
<evidence type="ECO:0000256" key="2">
    <source>
        <dbReference type="SAM" id="SignalP"/>
    </source>
</evidence>
<feature type="region of interest" description="Disordered" evidence="1">
    <location>
        <begin position="35"/>
        <end position="207"/>
    </location>
</feature>
<evidence type="ECO:0000313" key="4">
    <source>
        <dbReference type="Proteomes" id="UP000183174"/>
    </source>
</evidence>
<dbReference type="Proteomes" id="UP000183174">
    <property type="component" value="Unassembled WGS sequence"/>
</dbReference>
<keyword evidence="2" id="KW-0732">Signal</keyword>
<name>A0A1C3W4C0_9BRAD</name>
<accession>A0A1C3W4C0</accession>
<feature type="compositionally biased region" description="Polar residues" evidence="1">
    <location>
        <begin position="78"/>
        <end position="90"/>
    </location>
</feature>
<protein>
    <submittedName>
        <fullName evidence="3">Uncharacterized protein</fullName>
    </submittedName>
</protein>